<evidence type="ECO:0000313" key="3">
    <source>
        <dbReference type="Proteomes" id="UP000016569"/>
    </source>
</evidence>
<dbReference type="InterPro" id="IPR050259">
    <property type="entry name" value="SDR"/>
</dbReference>
<dbReference type="GO" id="GO:0032787">
    <property type="term" value="P:monocarboxylic acid metabolic process"/>
    <property type="evidence" value="ECO:0007669"/>
    <property type="project" value="UniProtKB-ARBA"/>
</dbReference>
<dbReference type="SUPFAM" id="SSF51735">
    <property type="entry name" value="NAD(P)-binding Rossmann-fold domains"/>
    <property type="match status" value="1"/>
</dbReference>
<dbReference type="PANTHER" id="PTHR42879">
    <property type="entry name" value="3-OXOACYL-(ACYL-CARRIER-PROTEIN) REDUCTASE"/>
    <property type="match status" value="1"/>
</dbReference>
<dbReference type="PRINTS" id="PR00080">
    <property type="entry name" value="SDRFAMILY"/>
</dbReference>
<organism evidence="2 3">
    <name type="scientific">Brevundimonas abyssalis TAR-001</name>
    <dbReference type="NCBI Taxonomy" id="1391729"/>
    <lineage>
        <taxon>Bacteria</taxon>
        <taxon>Pseudomonadati</taxon>
        <taxon>Pseudomonadota</taxon>
        <taxon>Alphaproteobacteria</taxon>
        <taxon>Caulobacterales</taxon>
        <taxon>Caulobacteraceae</taxon>
        <taxon>Brevundimonas</taxon>
    </lineage>
</organism>
<dbReference type="AlphaFoldDB" id="A0A8E0KLK7"/>
<accession>A0A8E0KLK7</accession>
<dbReference type="InterPro" id="IPR036291">
    <property type="entry name" value="NAD(P)-bd_dom_sf"/>
</dbReference>
<dbReference type="Gene3D" id="3.40.50.720">
    <property type="entry name" value="NAD(P)-binding Rossmann-like Domain"/>
    <property type="match status" value="1"/>
</dbReference>
<evidence type="ECO:0000256" key="1">
    <source>
        <dbReference type="ARBA" id="ARBA00006484"/>
    </source>
</evidence>
<dbReference type="PRINTS" id="PR00081">
    <property type="entry name" value="GDHRDH"/>
</dbReference>
<dbReference type="InterPro" id="IPR002347">
    <property type="entry name" value="SDR_fam"/>
</dbReference>
<dbReference type="Pfam" id="PF13561">
    <property type="entry name" value="adh_short_C2"/>
    <property type="match status" value="1"/>
</dbReference>
<dbReference type="PROSITE" id="PS00061">
    <property type="entry name" value="ADH_SHORT"/>
    <property type="match status" value="1"/>
</dbReference>
<dbReference type="EMBL" id="BATC01000009">
    <property type="protein sequence ID" value="GAD58637.1"/>
    <property type="molecule type" value="Genomic_DNA"/>
</dbReference>
<dbReference type="Proteomes" id="UP000016569">
    <property type="component" value="Unassembled WGS sequence"/>
</dbReference>
<gene>
    <name evidence="2" type="ORF">MBEBAB_0887</name>
</gene>
<sequence>MTFVDISLDQIDPILEGRAQALQLDVSDPAAVAAELGRHEPFDILVNNAGRDQHSFFTDTTPNDWADLLAVNLLSVFACTQAVLPAMQRARGGRIINVASEAGRLGSKGGSIYAAAKGGVIAFTKSIARENARFGITANVIAPGPIRTPLLDKAVKAGGAPLLAAMEQATLLHRLGMPQEVAGLVGYLATDSAAYITGEVIGVSGGMGC</sequence>
<reference evidence="3" key="1">
    <citation type="journal article" date="2013" name="Genome Announc.">
        <title>Draft Genome Sequence of the Dimorphic Prosthecate Bacterium Brevundimonas abyssalis TAR-001T.</title>
        <authorList>
            <person name="Tsubouchi T."/>
            <person name="Nishi S."/>
            <person name="Usui K."/>
            <person name="Shimane Y."/>
            <person name="Takaki Y."/>
            <person name="Maruyama T."/>
            <person name="Hatada Y."/>
        </authorList>
    </citation>
    <scope>NUCLEOTIDE SEQUENCE [LARGE SCALE GENOMIC DNA]</scope>
    <source>
        <strain evidence="3">TAR-001</strain>
    </source>
</reference>
<dbReference type="InterPro" id="IPR020904">
    <property type="entry name" value="Sc_DH/Rdtase_CS"/>
</dbReference>
<comment type="caution">
    <text evidence="2">The sequence shown here is derived from an EMBL/GenBank/DDBJ whole genome shotgun (WGS) entry which is preliminary data.</text>
</comment>
<proteinExistence type="inferred from homology"/>
<name>A0A8E0KLK7_9CAUL</name>
<comment type="similarity">
    <text evidence="1">Belongs to the short-chain dehydrogenases/reductases (SDR) family.</text>
</comment>
<dbReference type="PANTHER" id="PTHR42879:SF2">
    <property type="entry name" value="3-OXOACYL-[ACYL-CARRIER-PROTEIN] REDUCTASE FABG"/>
    <property type="match status" value="1"/>
</dbReference>
<protein>
    <submittedName>
        <fullName evidence="2">3-oxoacyl-[acyl-carrier protein] reductase</fullName>
    </submittedName>
</protein>
<evidence type="ECO:0000313" key="2">
    <source>
        <dbReference type="EMBL" id="GAD58637.1"/>
    </source>
</evidence>
<keyword evidence="3" id="KW-1185">Reference proteome</keyword>